<proteinExistence type="predicted"/>
<dbReference type="Gene3D" id="3.40.50.300">
    <property type="entry name" value="P-loop containing nucleotide triphosphate hydrolases"/>
    <property type="match status" value="1"/>
</dbReference>
<name>A0A3M5WKT1_PSEAP</name>
<protein>
    <recommendedName>
        <fullName evidence="4">Rad50/SbcC-type AAA domain-containing protein</fullName>
    </recommendedName>
</protein>
<evidence type="ECO:0000313" key="2">
    <source>
        <dbReference type="EMBL" id="RMU71056.1"/>
    </source>
</evidence>
<dbReference type="AlphaFoldDB" id="A0A3M5WKT1"/>
<evidence type="ECO:0000313" key="3">
    <source>
        <dbReference type="Proteomes" id="UP000274315"/>
    </source>
</evidence>
<organism evidence="2 3">
    <name type="scientific">Pseudomonas syringae pv. aptata</name>
    <dbReference type="NCBI Taxonomy" id="83167"/>
    <lineage>
        <taxon>Bacteria</taxon>
        <taxon>Pseudomonadati</taxon>
        <taxon>Pseudomonadota</taxon>
        <taxon>Gammaproteobacteria</taxon>
        <taxon>Pseudomonadales</taxon>
        <taxon>Pseudomonadaceae</taxon>
        <taxon>Pseudomonas</taxon>
        <taxon>Pseudomonas syringae</taxon>
    </lineage>
</organism>
<dbReference type="EMBL" id="RBUF01000517">
    <property type="protein sequence ID" value="RMU71056.1"/>
    <property type="molecule type" value="Genomic_DNA"/>
</dbReference>
<keyword evidence="1" id="KW-0175">Coiled coil</keyword>
<evidence type="ECO:0008006" key="4">
    <source>
        <dbReference type="Google" id="ProtNLM"/>
    </source>
</evidence>
<dbReference type="InterPro" id="IPR027417">
    <property type="entry name" value="P-loop_NTPase"/>
</dbReference>
<dbReference type="Proteomes" id="UP000274315">
    <property type="component" value="Unassembled WGS sequence"/>
</dbReference>
<comment type="caution">
    <text evidence="2">The sequence shown here is derived from an EMBL/GenBank/DDBJ whole genome shotgun (WGS) entry which is preliminary data.</text>
</comment>
<gene>
    <name evidence="2" type="ORF">ALP24_02312</name>
</gene>
<reference evidence="2 3" key="1">
    <citation type="submission" date="2018-08" db="EMBL/GenBank/DDBJ databases">
        <title>Recombination of ecologically and evolutionarily significant loci maintains genetic cohesion in the Pseudomonas syringae species complex.</title>
        <authorList>
            <person name="Dillon M."/>
            <person name="Thakur S."/>
            <person name="Almeida R.N.D."/>
            <person name="Weir B.S."/>
            <person name="Guttman D.S."/>
        </authorList>
    </citation>
    <scope>NUCLEOTIDE SEQUENCE [LARGE SCALE GENOMIC DNA]</scope>
    <source>
        <strain evidence="2 3">ICMP 11935</strain>
    </source>
</reference>
<accession>A0A3M5WKT1</accession>
<feature type="coiled-coil region" evidence="1">
    <location>
        <begin position="358"/>
        <end position="418"/>
    </location>
</feature>
<sequence length="590" mass="67825">MRFETLEIIPNGPSGWGSGELRFGEVITQLYAINESGKTPLIMSILFCLGLDIKFRADITQNCRLARLTINIGTRLFSFERVIAEKFDVTIRENEKTVDRFYNDEDLSSFIFKELGIKTDRLITSSGTPTPPYFTGLIPLFYLDQDKGYSDFYSPRQNFIKDQYTEMVRLINKLPALNIYDKKRKSIDVRKEIDHLHTSVVASRKLLERLQQDLPLPKRNIESVEKLITAAKERMQSLKHSKNIKSEAISSLDEIFLERQNQLRQLLQQQNLLESKISGFNTIKQEIESEIETLSLNEDARRTFVLFSELCSTPNCGMFMASAESYGKSLLYLKDQIKDLEISTAANMQLAEAVHTARTTVEKQIEDLTHQRTLAERESGVEAFIEAISRTTTDNFELQQEKEKYKKVDDQNAQHAKLIERRDRALTLYESLQRTQEQSSEIVRLRLRLSEGMTKWLGILHARTIPQLVTVDSYLKPTMGEEKLDIFKGSSKTRTVLAYHAALFEICLIDPLSPFRVLILDTPKQQDIPNEHLDSYVQELRTVAARHNGQVIFSTSSYRYTPNEETDEEWLPGFVTSGEPMYLGSPEALE</sequence>
<evidence type="ECO:0000256" key="1">
    <source>
        <dbReference type="SAM" id="Coils"/>
    </source>
</evidence>